<dbReference type="GO" id="GO:0016787">
    <property type="term" value="F:hydrolase activity"/>
    <property type="evidence" value="ECO:0007669"/>
    <property type="project" value="UniProtKB-KW"/>
</dbReference>
<dbReference type="EMBL" id="UOFB01000338">
    <property type="protein sequence ID" value="VAW49250.1"/>
    <property type="molecule type" value="Genomic_DNA"/>
</dbReference>
<feature type="non-terminal residue" evidence="2">
    <location>
        <position position="113"/>
    </location>
</feature>
<keyword evidence="2" id="KW-0378">Hydrolase</keyword>
<keyword evidence="2" id="KW-0969">Cilium</keyword>
<evidence type="ECO:0000313" key="2">
    <source>
        <dbReference type="EMBL" id="VAW49250.1"/>
    </source>
</evidence>
<sequence length="113" mass="12764">MELSNVNTLQPNQSAYTEAHHNYADLGALEDLKTKAREDQASALRPVAEQFEALFVQQILKEARKVSFDDNWLDGNQGDFYKDWYDKQLSLNLSAKGTLGFADKIVEQLSPSI</sequence>
<dbReference type="PRINTS" id="PR01002">
    <property type="entry name" value="FLGFLGJ"/>
</dbReference>
<accession>A0A3B0WA03</accession>
<dbReference type="AlphaFoldDB" id="A0A3B0WA03"/>
<feature type="domain" description="Flagellar protein FlgJ N-terminal" evidence="1">
    <location>
        <begin position="61"/>
        <end position="108"/>
    </location>
</feature>
<evidence type="ECO:0000259" key="1">
    <source>
        <dbReference type="Pfam" id="PF10135"/>
    </source>
</evidence>
<keyword evidence="2" id="KW-0966">Cell projection</keyword>
<dbReference type="Pfam" id="PF10135">
    <property type="entry name" value="Rod-binding"/>
    <property type="match status" value="1"/>
</dbReference>
<keyword evidence="2" id="KW-0282">Flagellum</keyword>
<name>A0A3B0WA03_9ZZZZ</name>
<reference evidence="2" key="1">
    <citation type="submission" date="2018-06" db="EMBL/GenBank/DDBJ databases">
        <authorList>
            <person name="Zhirakovskaya E."/>
        </authorList>
    </citation>
    <scope>NUCLEOTIDE SEQUENCE</scope>
</reference>
<proteinExistence type="predicted"/>
<gene>
    <name evidence="2" type="ORF">MNBD_GAMMA04-831</name>
</gene>
<dbReference type="InterPro" id="IPR019301">
    <property type="entry name" value="Flagellar_prot_FlgJ_N"/>
</dbReference>
<organism evidence="2">
    <name type="scientific">hydrothermal vent metagenome</name>
    <dbReference type="NCBI Taxonomy" id="652676"/>
    <lineage>
        <taxon>unclassified sequences</taxon>
        <taxon>metagenomes</taxon>
        <taxon>ecological metagenomes</taxon>
    </lineage>
</organism>
<protein>
    <submittedName>
        <fullName evidence="2">Flagellar protein FlgJ [peptidoglycan hydrolase]</fullName>
    </submittedName>
</protein>